<keyword evidence="2" id="KW-1185">Reference proteome</keyword>
<proteinExistence type="predicted"/>
<evidence type="ECO:0000313" key="2">
    <source>
        <dbReference type="Proteomes" id="UP001157109"/>
    </source>
</evidence>
<name>A0ABQ6HL71_9MICO</name>
<protein>
    <submittedName>
        <fullName evidence="1">Uncharacterized protein</fullName>
    </submittedName>
</protein>
<dbReference type="Proteomes" id="UP001157109">
    <property type="component" value="Unassembled WGS sequence"/>
</dbReference>
<evidence type="ECO:0000313" key="1">
    <source>
        <dbReference type="EMBL" id="GMA18860.1"/>
    </source>
</evidence>
<organism evidence="1 2">
    <name type="scientific">Arsenicicoccus piscis</name>
    <dbReference type="NCBI Taxonomy" id="673954"/>
    <lineage>
        <taxon>Bacteria</taxon>
        <taxon>Bacillati</taxon>
        <taxon>Actinomycetota</taxon>
        <taxon>Actinomycetes</taxon>
        <taxon>Micrococcales</taxon>
        <taxon>Intrasporangiaceae</taxon>
        <taxon>Arsenicicoccus</taxon>
    </lineage>
</organism>
<comment type="caution">
    <text evidence="1">The sequence shown here is derived from an EMBL/GenBank/DDBJ whole genome shotgun (WGS) entry which is preliminary data.</text>
</comment>
<reference evidence="2" key="1">
    <citation type="journal article" date="2019" name="Int. J. Syst. Evol. Microbiol.">
        <title>The Global Catalogue of Microorganisms (GCM) 10K type strain sequencing project: providing services to taxonomists for standard genome sequencing and annotation.</title>
        <authorList>
            <consortium name="The Broad Institute Genomics Platform"/>
            <consortium name="The Broad Institute Genome Sequencing Center for Infectious Disease"/>
            <person name="Wu L."/>
            <person name="Ma J."/>
        </authorList>
    </citation>
    <scope>NUCLEOTIDE SEQUENCE [LARGE SCALE GENOMIC DNA]</scope>
    <source>
        <strain evidence="2">NBRC 105830</strain>
    </source>
</reference>
<sequence length="113" mass="12488">MRASGLSPPFRTGYVARRERATKVAPVGAAPDTREVTVVPHPAPDLPCPAPTCAHACCARIPAWTARVGQSWRPYPDAPWNLYNAVWRAQHAWLTLREHAARTTRRGRRGGRG</sequence>
<accession>A0ABQ6HL71</accession>
<gene>
    <name evidence="1" type="ORF">GCM10025862_08810</name>
</gene>
<dbReference type="EMBL" id="BSUJ01000001">
    <property type="protein sequence ID" value="GMA18860.1"/>
    <property type="molecule type" value="Genomic_DNA"/>
</dbReference>